<reference evidence="2" key="1">
    <citation type="submission" date="2022-04" db="EMBL/GenBank/DDBJ databases">
        <authorList>
            <person name="Xu L."/>
            <person name="Lv Z."/>
        </authorList>
    </citation>
    <scope>NUCLEOTIDE SEQUENCE</scope>
    <source>
        <strain evidence="2">LV_2022a</strain>
    </source>
</reference>
<keyword evidence="3" id="KW-1185">Reference proteome</keyword>
<feature type="compositionally biased region" description="Polar residues" evidence="1">
    <location>
        <begin position="55"/>
        <end position="64"/>
    </location>
</feature>
<proteinExistence type="predicted"/>
<feature type="region of interest" description="Disordered" evidence="1">
    <location>
        <begin position="1"/>
        <end position="100"/>
    </location>
</feature>
<feature type="region of interest" description="Disordered" evidence="1">
    <location>
        <begin position="199"/>
        <end position="248"/>
    </location>
</feature>
<accession>A0AAE1ZC68</accession>
<evidence type="ECO:0000313" key="2">
    <source>
        <dbReference type="EMBL" id="KAK4470542.1"/>
    </source>
</evidence>
<name>A0AAE1ZC68_SCHME</name>
<dbReference type="EMBL" id="JALJAT010000004">
    <property type="protein sequence ID" value="KAK4470542.1"/>
    <property type="molecule type" value="Genomic_DNA"/>
</dbReference>
<protein>
    <submittedName>
        <fullName evidence="2">Uncharacterized protein</fullName>
    </submittedName>
</protein>
<dbReference type="Proteomes" id="UP001292079">
    <property type="component" value="Unassembled WGS sequence"/>
</dbReference>
<organism evidence="2 3">
    <name type="scientific">Schistosoma mekongi</name>
    <name type="common">Parasitic worm</name>
    <dbReference type="NCBI Taxonomy" id="38744"/>
    <lineage>
        <taxon>Eukaryota</taxon>
        <taxon>Metazoa</taxon>
        <taxon>Spiralia</taxon>
        <taxon>Lophotrochozoa</taxon>
        <taxon>Platyhelminthes</taxon>
        <taxon>Trematoda</taxon>
        <taxon>Digenea</taxon>
        <taxon>Strigeidida</taxon>
        <taxon>Schistosomatoidea</taxon>
        <taxon>Schistosomatidae</taxon>
        <taxon>Schistosoma</taxon>
    </lineage>
</organism>
<sequence>MDDRPVTGGGGYKINWDEIDEMSNPFGTGNKGLPAKSHPKTINKPSAQGDRPNDNIKQQVNVSADQDPDKLNMKFPQKPQLISRAPLKSNTSTEVSQSLNNLSPVMLPTVMNEQDTTKDIQSENITQCNGETLEPKIPQSFPSPEEICEALQNVIDLQPDDDNSLDVVQDHFDECDPTSDEPIENNVDNGSVIPEVMQSSRIDSSTRPASPAQSGMLNKSETPLVNGKENCQLPPQHPFKSSRDSKSNDTELIALRKERDQLLTTIEEMKHCITEYDRSLQHMVEEKALSQREVNVPVAGLIKERVKLSKSWLQSRKPSAIYTDVLKNRNKL</sequence>
<feature type="compositionally biased region" description="Polar residues" evidence="1">
    <location>
        <begin position="88"/>
        <end position="100"/>
    </location>
</feature>
<reference evidence="2" key="2">
    <citation type="journal article" date="2023" name="Infect Dis Poverty">
        <title>Chromosome-scale genome of the human blood fluke Schistosoma mekongi and its implications for public health.</title>
        <authorList>
            <person name="Zhou M."/>
            <person name="Xu L."/>
            <person name="Xu D."/>
            <person name="Chen W."/>
            <person name="Khan J."/>
            <person name="Hu Y."/>
            <person name="Huang H."/>
            <person name="Wei H."/>
            <person name="Zhang Y."/>
            <person name="Chusongsang P."/>
            <person name="Tanasarnprasert K."/>
            <person name="Hu X."/>
            <person name="Limpanont Y."/>
            <person name="Lv Z."/>
        </authorList>
    </citation>
    <scope>NUCLEOTIDE SEQUENCE</scope>
    <source>
        <strain evidence="2">LV_2022a</strain>
    </source>
</reference>
<feature type="compositionally biased region" description="Polar residues" evidence="1">
    <location>
        <begin position="199"/>
        <end position="223"/>
    </location>
</feature>
<evidence type="ECO:0000256" key="1">
    <source>
        <dbReference type="SAM" id="MobiDB-lite"/>
    </source>
</evidence>
<comment type="caution">
    <text evidence="2">The sequence shown here is derived from an EMBL/GenBank/DDBJ whole genome shotgun (WGS) entry which is preliminary data.</text>
</comment>
<dbReference type="AlphaFoldDB" id="A0AAE1ZC68"/>
<gene>
    <name evidence="2" type="ORF">MN116_006086</name>
</gene>
<evidence type="ECO:0000313" key="3">
    <source>
        <dbReference type="Proteomes" id="UP001292079"/>
    </source>
</evidence>